<dbReference type="OrthoDB" id="4072826at2759"/>
<feature type="compositionally biased region" description="Basic and acidic residues" evidence="1">
    <location>
        <begin position="12"/>
        <end position="23"/>
    </location>
</feature>
<dbReference type="Proteomes" id="UP000308768">
    <property type="component" value="Unassembled WGS sequence"/>
</dbReference>
<evidence type="ECO:0000313" key="2">
    <source>
        <dbReference type="EMBL" id="TKA37734.1"/>
    </source>
</evidence>
<organism evidence="2 3">
    <name type="scientific">Cryomyces minteri</name>
    <dbReference type="NCBI Taxonomy" id="331657"/>
    <lineage>
        <taxon>Eukaryota</taxon>
        <taxon>Fungi</taxon>
        <taxon>Dikarya</taxon>
        <taxon>Ascomycota</taxon>
        <taxon>Pezizomycotina</taxon>
        <taxon>Dothideomycetes</taxon>
        <taxon>Dothideomycetes incertae sedis</taxon>
        <taxon>Cryomyces</taxon>
    </lineage>
</organism>
<proteinExistence type="predicted"/>
<accession>A0A4U0UPI3</accession>
<keyword evidence="3" id="KW-1185">Reference proteome</keyword>
<evidence type="ECO:0000256" key="1">
    <source>
        <dbReference type="SAM" id="MobiDB-lite"/>
    </source>
</evidence>
<dbReference type="AlphaFoldDB" id="A0A4U0UPI3"/>
<reference evidence="2 3" key="1">
    <citation type="submission" date="2017-03" db="EMBL/GenBank/DDBJ databases">
        <title>Genomes of endolithic fungi from Antarctica.</title>
        <authorList>
            <person name="Coleine C."/>
            <person name="Masonjones S."/>
            <person name="Stajich J.E."/>
        </authorList>
    </citation>
    <scope>NUCLEOTIDE SEQUENCE [LARGE SCALE GENOMIC DNA]</scope>
    <source>
        <strain evidence="2 3">CCFEE 5187</strain>
    </source>
</reference>
<name>A0A4U0UPI3_9PEZI</name>
<feature type="compositionally biased region" description="Basic and acidic residues" evidence="1">
    <location>
        <begin position="42"/>
        <end position="70"/>
    </location>
</feature>
<protein>
    <submittedName>
        <fullName evidence="2">Uncharacterized protein</fullName>
    </submittedName>
</protein>
<feature type="non-terminal residue" evidence="2">
    <location>
        <position position="154"/>
    </location>
</feature>
<gene>
    <name evidence="2" type="ORF">B0A49_13635</name>
</gene>
<feature type="region of interest" description="Disordered" evidence="1">
    <location>
        <begin position="1"/>
        <end position="72"/>
    </location>
</feature>
<evidence type="ECO:0000313" key="3">
    <source>
        <dbReference type="Proteomes" id="UP000308768"/>
    </source>
</evidence>
<feature type="compositionally biased region" description="Polar residues" evidence="1">
    <location>
        <begin position="29"/>
        <end position="38"/>
    </location>
</feature>
<dbReference type="EMBL" id="NAJN01003579">
    <property type="protein sequence ID" value="TKA37734.1"/>
    <property type="molecule type" value="Genomic_DNA"/>
</dbReference>
<sequence length="154" mass="17840">MNNHTWCVRSKRTSDEKFTRDSDELPPQNKATLPSCRNTRFRKAEGNQKHAPVDSANHLKSDEAQQRSDPMDPIIFTPRLKLTLVTKAERGSPELEWFHELRSNEKATWWSIYGQAKSIEDTEKVMKGYLLTNEGEENTYRVAYAVHKVLESMS</sequence>
<comment type="caution">
    <text evidence="2">The sequence shown here is derived from an EMBL/GenBank/DDBJ whole genome shotgun (WGS) entry which is preliminary data.</text>
</comment>